<dbReference type="PANTHER" id="PTHR33908">
    <property type="entry name" value="MANNOSYLTRANSFERASE YKCB-RELATED"/>
    <property type="match status" value="1"/>
</dbReference>
<keyword evidence="2" id="KW-1003">Cell membrane</keyword>
<dbReference type="GO" id="GO:0016763">
    <property type="term" value="F:pentosyltransferase activity"/>
    <property type="evidence" value="ECO:0007669"/>
    <property type="project" value="TreeGrafter"/>
</dbReference>
<feature type="domain" description="Glycosyltransferase RgtA/B/C/D-like" evidence="9">
    <location>
        <begin position="65"/>
        <end position="219"/>
    </location>
</feature>
<evidence type="ECO:0000256" key="1">
    <source>
        <dbReference type="ARBA" id="ARBA00004651"/>
    </source>
</evidence>
<comment type="caution">
    <text evidence="10">The sequence shown here is derived from an EMBL/GenBank/DDBJ whole genome shotgun (WGS) entry which is preliminary data.</text>
</comment>
<evidence type="ECO:0000256" key="5">
    <source>
        <dbReference type="ARBA" id="ARBA00022692"/>
    </source>
</evidence>
<feature type="transmembrane region" description="Helical" evidence="8">
    <location>
        <begin position="175"/>
        <end position="193"/>
    </location>
</feature>
<evidence type="ECO:0000256" key="3">
    <source>
        <dbReference type="ARBA" id="ARBA00022676"/>
    </source>
</evidence>
<gene>
    <name evidence="10" type="ORF">A2627_00720</name>
</gene>
<dbReference type="Pfam" id="PF13231">
    <property type="entry name" value="PMT_2"/>
    <property type="match status" value="1"/>
</dbReference>
<dbReference type="InterPro" id="IPR050297">
    <property type="entry name" value="LipidA_mod_glycosyltrf_83"/>
</dbReference>
<protein>
    <recommendedName>
        <fullName evidence="9">Glycosyltransferase RgtA/B/C/D-like domain-containing protein</fullName>
    </recommendedName>
</protein>
<comment type="subcellular location">
    <subcellularLocation>
        <location evidence="1">Cell membrane</location>
        <topology evidence="1">Multi-pass membrane protein</topology>
    </subcellularLocation>
</comment>
<feature type="transmembrane region" description="Helical" evidence="8">
    <location>
        <begin position="97"/>
        <end position="124"/>
    </location>
</feature>
<keyword evidence="4" id="KW-0808">Transferase</keyword>
<dbReference type="InterPro" id="IPR038731">
    <property type="entry name" value="RgtA/B/C-like"/>
</dbReference>
<keyword evidence="5 8" id="KW-0812">Transmembrane</keyword>
<evidence type="ECO:0000256" key="4">
    <source>
        <dbReference type="ARBA" id="ARBA00022679"/>
    </source>
</evidence>
<evidence type="ECO:0000259" key="9">
    <source>
        <dbReference type="Pfam" id="PF13231"/>
    </source>
</evidence>
<feature type="transmembrane region" description="Helical" evidence="8">
    <location>
        <begin position="6"/>
        <end position="23"/>
    </location>
</feature>
<evidence type="ECO:0000256" key="8">
    <source>
        <dbReference type="SAM" id="Phobius"/>
    </source>
</evidence>
<evidence type="ECO:0000256" key="7">
    <source>
        <dbReference type="ARBA" id="ARBA00023136"/>
    </source>
</evidence>
<evidence type="ECO:0000256" key="6">
    <source>
        <dbReference type="ARBA" id="ARBA00022989"/>
    </source>
</evidence>
<dbReference type="GO" id="GO:0005886">
    <property type="term" value="C:plasma membrane"/>
    <property type="evidence" value="ECO:0007669"/>
    <property type="project" value="UniProtKB-SubCell"/>
</dbReference>
<feature type="transmembrane region" description="Helical" evidence="8">
    <location>
        <begin position="68"/>
        <end position="91"/>
    </location>
</feature>
<keyword evidence="7 8" id="KW-0472">Membrane</keyword>
<proteinExistence type="predicted"/>
<feature type="transmembrane region" description="Helical" evidence="8">
    <location>
        <begin position="264"/>
        <end position="282"/>
    </location>
</feature>
<dbReference type="GO" id="GO:0009103">
    <property type="term" value="P:lipopolysaccharide biosynthetic process"/>
    <property type="evidence" value="ECO:0007669"/>
    <property type="project" value="UniProtKB-ARBA"/>
</dbReference>
<name>A0A1F7YJ19_9BACT</name>
<dbReference type="EMBL" id="MGGI01000012">
    <property type="protein sequence ID" value="OGM26535.1"/>
    <property type="molecule type" value="Genomic_DNA"/>
</dbReference>
<evidence type="ECO:0000256" key="2">
    <source>
        <dbReference type="ARBA" id="ARBA00022475"/>
    </source>
</evidence>
<dbReference type="Proteomes" id="UP000178851">
    <property type="component" value="Unassembled WGS sequence"/>
</dbReference>
<feature type="transmembrane region" description="Helical" evidence="8">
    <location>
        <begin position="291"/>
        <end position="307"/>
    </location>
</feature>
<evidence type="ECO:0000313" key="10">
    <source>
        <dbReference type="EMBL" id="OGM26535.1"/>
    </source>
</evidence>
<accession>A0A1F7YJ19</accession>
<keyword evidence="3" id="KW-0328">Glycosyltransferase</keyword>
<feature type="transmembrane region" description="Helical" evidence="8">
    <location>
        <begin position="205"/>
        <end position="222"/>
    </location>
</feature>
<sequence>MSKTSKILLVIFLIAIFVRFYGYPKNVYFAFDQARDSYFALNILRGDLRLIGPPSAASDKLFPGPLSLYIYSAIYFLLGKSPVILSAFFRILNATGIFLTFLIGSALFGNPVGLLSALLFAISYEQSQYSLFSSHQPLAVIPMLAFYYGLSILIFEKKKKGLAISTTGLALAIQFHYVYVLLVPIFILIIILFKRKIPIITRKNFLISLGLFLLVVSSYIIAEVKFGFRVFSVVFSSNPKISLHFNDVLYVVRRSLHDQFFSNYQYLFLVLASLLLTTYYLIRKKATRDKIIFLVLWFCGGLIPYLLSGTTSYYYSGSAFVSLSILISYAIFKTYPKFKKLSLTLLGLILINNILQIKTQNVIGPNKDIVIQPEMLIGNEEKVLDYSYQNAGTKTFAVKALTIPLNINTTWSYLFEWYGKEKYGFLPIWVGKPAEGFPGNLPYESSRSKLPETQFLIIEPTIGISQSYLENFFKEENYFTKLVEEKKFGTIIVQKRLKI</sequence>
<dbReference type="AlphaFoldDB" id="A0A1F7YJ19"/>
<dbReference type="PANTHER" id="PTHR33908:SF11">
    <property type="entry name" value="MEMBRANE PROTEIN"/>
    <property type="match status" value="1"/>
</dbReference>
<evidence type="ECO:0000313" key="11">
    <source>
        <dbReference type="Proteomes" id="UP000178851"/>
    </source>
</evidence>
<feature type="transmembrane region" description="Helical" evidence="8">
    <location>
        <begin position="313"/>
        <end position="332"/>
    </location>
</feature>
<organism evidence="10 11">
    <name type="scientific">Candidatus Woesebacteria bacterium RIFCSPHIGHO2_01_FULL_39_28</name>
    <dbReference type="NCBI Taxonomy" id="1802496"/>
    <lineage>
        <taxon>Bacteria</taxon>
        <taxon>Candidatus Woeseibacteriota</taxon>
    </lineage>
</organism>
<keyword evidence="6 8" id="KW-1133">Transmembrane helix</keyword>
<reference evidence="10 11" key="1">
    <citation type="journal article" date="2016" name="Nat. Commun.">
        <title>Thousands of microbial genomes shed light on interconnected biogeochemical processes in an aquifer system.</title>
        <authorList>
            <person name="Anantharaman K."/>
            <person name="Brown C.T."/>
            <person name="Hug L.A."/>
            <person name="Sharon I."/>
            <person name="Castelle C.J."/>
            <person name="Probst A.J."/>
            <person name="Thomas B.C."/>
            <person name="Singh A."/>
            <person name="Wilkins M.J."/>
            <person name="Karaoz U."/>
            <person name="Brodie E.L."/>
            <person name="Williams K.H."/>
            <person name="Hubbard S.S."/>
            <person name="Banfield J.F."/>
        </authorList>
    </citation>
    <scope>NUCLEOTIDE SEQUENCE [LARGE SCALE GENOMIC DNA]</scope>
</reference>